<dbReference type="AlphaFoldDB" id="A0A839GH08"/>
<organism evidence="2 3">
    <name type="scientific">Rufibacter quisquiliarum</name>
    <dbReference type="NCBI Taxonomy" id="1549639"/>
    <lineage>
        <taxon>Bacteria</taxon>
        <taxon>Pseudomonadati</taxon>
        <taxon>Bacteroidota</taxon>
        <taxon>Cytophagia</taxon>
        <taxon>Cytophagales</taxon>
        <taxon>Hymenobacteraceae</taxon>
        <taxon>Rufibacter</taxon>
    </lineage>
</organism>
<comment type="caution">
    <text evidence="2">The sequence shown here is derived from an EMBL/GenBank/DDBJ whole genome shotgun (WGS) entry which is preliminary data.</text>
</comment>
<dbReference type="RefSeq" id="WP_182514002.1">
    <property type="nucleotide sequence ID" value="NZ_JACJIQ010000017.1"/>
</dbReference>
<dbReference type="EMBL" id="JACJIQ010000017">
    <property type="protein sequence ID" value="MBA9078944.1"/>
    <property type="molecule type" value="Genomic_DNA"/>
</dbReference>
<gene>
    <name evidence="2" type="ORF">FHS90_003678</name>
</gene>
<accession>A0A839GH08</accession>
<feature type="compositionally biased region" description="Basic and acidic residues" evidence="1">
    <location>
        <begin position="39"/>
        <end position="57"/>
    </location>
</feature>
<sequence length="107" mass="11547">MAKEYFDSNPEVDVLYATGHDANFFLPSRKDYAELNAKRGNVEVEEITRKEVEEPAKPETQAKAPATKEKAPKVPATPKKSKGKAATTEAPASTGSATDSQPNPEAE</sequence>
<reference evidence="2 3" key="1">
    <citation type="submission" date="2020-08" db="EMBL/GenBank/DDBJ databases">
        <title>Genomic Encyclopedia of Type Strains, Phase IV (KMG-IV): sequencing the most valuable type-strain genomes for metagenomic binning, comparative biology and taxonomic classification.</title>
        <authorList>
            <person name="Goeker M."/>
        </authorList>
    </citation>
    <scope>NUCLEOTIDE SEQUENCE [LARGE SCALE GENOMIC DNA]</scope>
    <source>
        <strain evidence="2 3">DSM 29854</strain>
    </source>
</reference>
<evidence type="ECO:0000313" key="2">
    <source>
        <dbReference type="EMBL" id="MBA9078944.1"/>
    </source>
</evidence>
<dbReference type="Proteomes" id="UP000563094">
    <property type="component" value="Unassembled WGS sequence"/>
</dbReference>
<evidence type="ECO:0000313" key="3">
    <source>
        <dbReference type="Proteomes" id="UP000563094"/>
    </source>
</evidence>
<keyword evidence="3" id="KW-1185">Reference proteome</keyword>
<proteinExistence type="predicted"/>
<feature type="compositionally biased region" description="Polar residues" evidence="1">
    <location>
        <begin position="90"/>
        <end position="107"/>
    </location>
</feature>
<name>A0A839GH08_9BACT</name>
<evidence type="ECO:0000256" key="1">
    <source>
        <dbReference type="SAM" id="MobiDB-lite"/>
    </source>
</evidence>
<feature type="region of interest" description="Disordered" evidence="1">
    <location>
        <begin position="39"/>
        <end position="107"/>
    </location>
</feature>
<protein>
    <submittedName>
        <fullName evidence="2">Uncharacterized protein</fullName>
    </submittedName>
</protein>